<keyword evidence="6" id="KW-1185">Reference proteome</keyword>
<comment type="caution">
    <text evidence="5">The sequence shown here is derived from an EMBL/GenBank/DDBJ whole genome shotgun (WGS) entry which is preliminary data.</text>
</comment>
<dbReference type="PROSITE" id="PS00615">
    <property type="entry name" value="C_TYPE_LECTIN_1"/>
    <property type="match status" value="1"/>
</dbReference>
<dbReference type="InterPro" id="IPR050111">
    <property type="entry name" value="C-type_lectin/snaclec_domain"/>
</dbReference>
<feature type="non-terminal residue" evidence="5">
    <location>
        <position position="248"/>
    </location>
</feature>
<feature type="non-terminal residue" evidence="5">
    <location>
        <position position="1"/>
    </location>
</feature>
<keyword evidence="1" id="KW-0430">Lectin</keyword>
<dbReference type="Gene3D" id="3.10.100.10">
    <property type="entry name" value="Mannose-Binding Protein A, subunit A"/>
    <property type="match status" value="1"/>
</dbReference>
<evidence type="ECO:0000259" key="4">
    <source>
        <dbReference type="PROSITE" id="PS50041"/>
    </source>
</evidence>
<dbReference type="PANTHER" id="PTHR22803">
    <property type="entry name" value="MANNOSE, PHOSPHOLIPASE, LECTIN RECEPTOR RELATED"/>
    <property type="match status" value="1"/>
</dbReference>
<feature type="domain" description="C-type lectin" evidence="4">
    <location>
        <begin position="123"/>
        <end position="240"/>
    </location>
</feature>
<organism evidence="5 6">
    <name type="scientific">Atractosteus spatula</name>
    <name type="common">Alligator gar</name>
    <name type="synonym">Lepisosteus spatula</name>
    <dbReference type="NCBI Taxonomy" id="7917"/>
    <lineage>
        <taxon>Eukaryota</taxon>
        <taxon>Metazoa</taxon>
        <taxon>Chordata</taxon>
        <taxon>Craniata</taxon>
        <taxon>Vertebrata</taxon>
        <taxon>Euteleostomi</taxon>
        <taxon>Actinopterygii</taxon>
        <taxon>Neopterygii</taxon>
        <taxon>Holostei</taxon>
        <taxon>Semionotiformes</taxon>
        <taxon>Lepisosteidae</taxon>
        <taxon>Atractosteus</taxon>
    </lineage>
</organism>
<dbReference type="InterPro" id="IPR016187">
    <property type="entry name" value="CTDL_fold"/>
</dbReference>
<name>A0A8J7NSY2_ATRSP</name>
<dbReference type="CDD" id="cd03590">
    <property type="entry name" value="CLECT_DC-SIGN_like"/>
    <property type="match status" value="1"/>
</dbReference>
<dbReference type="GO" id="GO:0030246">
    <property type="term" value="F:carbohydrate binding"/>
    <property type="evidence" value="ECO:0007669"/>
    <property type="project" value="UniProtKB-KW"/>
</dbReference>
<dbReference type="SMART" id="SM00034">
    <property type="entry name" value="CLECT"/>
    <property type="match status" value="1"/>
</dbReference>
<sequence length="248" mass="27934">MSVFTVKAGRGPPPYRLVAVFLGLLCVVSLTGFIIQSVYCYGFLHVNQSQSSLPRRNELDELSANYTALAAAHEKLVEEKEELERENERLLSLTADIRISCHCLRSPCTERLCKLCPQGWDFFQSKCYRFSTGRRSWRDSQADCRSQGADLVVIDSRLEQLFISRQSKGGSYWIGLSDADSEGTWLWVNGARETGGYWMPRQPDNHRGGEDCAMISSRAMGAVRNWNDDECGRTLSWICEADSPLLSA</sequence>
<dbReference type="EMBL" id="JAAWVO010032594">
    <property type="protein sequence ID" value="MBN3316921.1"/>
    <property type="molecule type" value="Genomic_DNA"/>
</dbReference>
<evidence type="ECO:0000256" key="2">
    <source>
        <dbReference type="ARBA" id="ARBA00023157"/>
    </source>
</evidence>
<keyword evidence="3" id="KW-0175">Coiled coil</keyword>
<keyword evidence="2" id="KW-1015">Disulfide bond</keyword>
<dbReference type="SUPFAM" id="SSF56436">
    <property type="entry name" value="C-type lectin-like"/>
    <property type="match status" value="1"/>
</dbReference>
<dbReference type="PROSITE" id="PS50041">
    <property type="entry name" value="C_TYPE_LECTIN_2"/>
    <property type="match status" value="1"/>
</dbReference>
<dbReference type="Proteomes" id="UP000736164">
    <property type="component" value="Unassembled WGS sequence"/>
</dbReference>
<evidence type="ECO:0000256" key="1">
    <source>
        <dbReference type="ARBA" id="ARBA00022734"/>
    </source>
</evidence>
<dbReference type="InterPro" id="IPR018378">
    <property type="entry name" value="C-type_lectin_CS"/>
</dbReference>
<feature type="coiled-coil region" evidence="3">
    <location>
        <begin position="59"/>
        <end position="96"/>
    </location>
</feature>
<accession>A0A8J7NSY2</accession>
<evidence type="ECO:0000313" key="5">
    <source>
        <dbReference type="EMBL" id="MBN3316921.1"/>
    </source>
</evidence>
<reference evidence="5" key="1">
    <citation type="journal article" date="2021" name="Cell">
        <title>Tracing the genetic footprints of vertebrate landing in non-teleost ray-finned fishes.</title>
        <authorList>
            <person name="Bi X."/>
            <person name="Wang K."/>
            <person name="Yang L."/>
            <person name="Pan H."/>
            <person name="Jiang H."/>
            <person name="Wei Q."/>
            <person name="Fang M."/>
            <person name="Yu H."/>
            <person name="Zhu C."/>
            <person name="Cai Y."/>
            <person name="He Y."/>
            <person name="Gan X."/>
            <person name="Zeng H."/>
            <person name="Yu D."/>
            <person name="Zhu Y."/>
            <person name="Jiang H."/>
            <person name="Qiu Q."/>
            <person name="Yang H."/>
            <person name="Zhang Y.E."/>
            <person name="Wang W."/>
            <person name="Zhu M."/>
            <person name="He S."/>
            <person name="Zhang G."/>
        </authorList>
    </citation>
    <scope>NUCLEOTIDE SEQUENCE</scope>
    <source>
        <strain evidence="5">Allg_001</strain>
    </source>
</reference>
<evidence type="ECO:0000256" key="3">
    <source>
        <dbReference type="SAM" id="Coils"/>
    </source>
</evidence>
<dbReference type="AlphaFoldDB" id="A0A8J7NSY2"/>
<evidence type="ECO:0000313" key="6">
    <source>
        <dbReference type="Proteomes" id="UP000736164"/>
    </source>
</evidence>
<proteinExistence type="predicted"/>
<gene>
    <name evidence="5" type="primary">Cd209e_0</name>
    <name evidence="5" type="ORF">GTO95_0006667</name>
</gene>
<protein>
    <submittedName>
        <fullName evidence="5">C209E protein</fullName>
    </submittedName>
</protein>
<dbReference type="InterPro" id="IPR016186">
    <property type="entry name" value="C-type_lectin-like/link_sf"/>
</dbReference>
<dbReference type="Pfam" id="PF00059">
    <property type="entry name" value="Lectin_C"/>
    <property type="match status" value="1"/>
</dbReference>
<dbReference type="InterPro" id="IPR001304">
    <property type="entry name" value="C-type_lectin-like"/>
</dbReference>
<dbReference type="InterPro" id="IPR033989">
    <property type="entry name" value="CD209-like_CTLD"/>
</dbReference>